<reference evidence="3 4" key="1">
    <citation type="submission" date="2016-09" db="EMBL/GenBank/DDBJ databases">
        <authorList>
            <person name="Capua I."/>
            <person name="De Benedictis P."/>
            <person name="Joannis T."/>
            <person name="Lombin L.H."/>
            <person name="Cattoli G."/>
        </authorList>
    </citation>
    <scope>NUCLEOTIDE SEQUENCE [LARGE SCALE GENOMIC DNA]</scope>
    <source>
        <strain evidence="3 4">IMI 309357</strain>
    </source>
</reference>
<sequence length="504" mass="58701">MSRFDYEKVSSLLSAFITTDEAKVAEIARFISPGDEERCPCENDVCTGLRIIFATLFLLGKQELILEIYQSSVRICDGAWPCSDPTSPTYSTRAAEALREVLRHLDAHEDELFHQLQWQMRSPYFRRGKISTEQPYRLLQDEVTLPWSELSMQGKILDGQVSFVQRIKIHQDHHELQAQTEHFALKILDKRHTIDAAETSFNDEIAANQRTKHSRITPLLAAFRHRNRFYLLFPWADGGSLLDLWKKHDLHSHFPGHCPPWYSVRWMIEQCYYIADALATVHGYDSREGGHSSEAQLHLDIKPENIVCFGKPRNGNISYELKLTDFGLSKPFDRGSPQRPRQKAETKTYRPPERDLEGTKVDEMFDIWCLGCLFLDFITWALEGSGGVERFRESRLQEMDEVDVDLEFGPVQEDTFFKKRVQRWVWWWPRQFSRTIVADLKPSVISQFQHLRYLATDEPDLERFLGLVQSRMLLIDGNARATSNEVRNTMHVWKQSFTEQAVQT</sequence>
<dbReference type="PANTHER" id="PTHR24359">
    <property type="entry name" value="SERINE/THREONINE-PROTEIN KINASE SBK1"/>
    <property type="match status" value="1"/>
</dbReference>
<feature type="compositionally biased region" description="Basic and acidic residues" evidence="1">
    <location>
        <begin position="342"/>
        <end position="355"/>
    </location>
</feature>
<dbReference type="OrthoDB" id="4062651at2759"/>
<accession>A0A1G4B3Q4</accession>
<dbReference type="PROSITE" id="PS50011">
    <property type="entry name" value="PROTEIN_KINASE_DOM"/>
    <property type="match status" value="1"/>
</dbReference>
<feature type="region of interest" description="Disordered" evidence="1">
    <location>
        <begin position="330"/>
        <end position="355"/>
    </location>
</feature>
<dbReference type="AlphaFoldDB" id="A0A1G4B3Q4"/>
<keyword evidence="3" id="KW-0723">Serine/threonine-protein kinase</keyword>
<dbReference type="PANTHER" id="PTHR24359:SF37">
    <property type="entry name" value="PROTEIN KINASE DOMAIN-CONTAINING PROTEIN"/>
    <property type="match status" value="1"/>
</dbReference>
<dbReference type="GeneID" id="34561806"/>
<dbReference type="Proteomes" id="UP000176998">
    <property type="component" value="Unassembled WGS sequence"/>
</dbReference>
<dbReference type="Gene3D" id="1.10.510.10">
    <property type="entry name" value="Transferase(Phosphotransferase) domain 1"/>
    <property type="match status" value="1"/>
</dbReference>
<keyword evidence="3" id="KW-0808">Transferase</keyword>
<feature type="domain" description="Protein kinase" evidence="2">
    <location>
        <begin position="150"/>
        <end position="494"/>
    </location>
</feature>
<dbReference type="Pfam" id="PF00069">
    <property type="entry name" value="Pkinase"/>
    <property type="match status" value="1"/>
</dbReference>
<dbReference type="SUPFAM" id="SSF56112">
    <property type="entry name" value="Protein kinase-like (PK-like)"/>
    <property type="match status" value="1"/>
</dbReference>
<dbReference type="InterPro" id="IPR000719">
    <property type="entry name" value="Prot_kinase_dom"/>
</dbReference>
<evidence type="ECO:0000313" key="4">
    <source>
        <dbReference type="Proteomes" id="UP000176998"/>
    </source>
</evidence>
<keyword evidence="4" id="KW-1185">Reference proteome</keyword>
<dbReference type="SMART" id="SM00220">
    <property type="entry name" value="S_TKc"/>
    <property type="match status" value="1"/>
</dbReference>
<gene>
    <name evidence="3" type="ORF">CORC01_08666</name>
</gene>
<name>A0A1G4B3Q4_9PEZI</name>
<comment type="caution">
    <text evidence="3">The sequence shown here is derived from an EMBL/GenBank/DDBJ whole genome shotgun (WGS) entry which is preliminary data.</text>
</comment>
<dbReference type="STRING" id="1209926.A0A1G4B3Q4"/>
<keyword evidence="3" id="KW-0418">Kinase</keyword>
<dbReference type="Gene3D" id="3.30.200.20">
    <property type="entry name" value="Phosphorylase Kinase, domain 1"/>
    <property type="match status" value="1"/>
</dbReference>
<protein>
    <submittedName>
        <fullName evidence="3">Serine/threonine protein kinase</fullName>
    </submittedName>
</protein>
<evidence type="ECO:0000256" key="1">
    <source>
        <dbReference type="SAM" id="MobiDB-lite"/>
    </source>
</evidence>
<organism evidence="3 4">
    <name type="scientific">Colletotrichum orchidophilum</name>
    <dbReference type="NCBI Taxonomy" id="1209926"/>
    <lineage>
        <taxon>Eukaryota</taxon>
        <taxon>Fungi</taxon>
        <taxon>Dikarya</taxon>
        <taxon>Ascomycota</taxon>
        <taxon>Pezizomycotina</taxon>
        <taxon>Sordariomycetes</taxon>
        <taxon>Hypocreomycetidae</taxon>
        <taxon>Glomerellales</taxon>
        <taxon>Glomerellaceae</taxon>
        <taxon>Colletotrichum</taxon>
    </lineage>
</organism>
<proteinExistence type="predicted"/>
<dbReference type="InterPro" id="IPR011009">
    <property type="entry name" value="Kinase-like_dom_sf"/>
</dbReference>
<dbReference type="EMBL" id="MJBS01000075">
    <property type="protein sequence ID" value="OHE95973.1"/>
    <property type="molecule type" value="Genomic_DNA"/>
</dbReference>
<dbReference type="GO" id="GO:0005524">
    <property type="term" value="F:ATP binding"/>
    <property type="evidence" value="ECO:0007669"/>
    <property type="project" value="InterPro"/>
</dbReference>
<evidence type="ECO:0000259" key="2">
    <source>
        <dbReference type="PROSITE" id="PS50011"/>
    </source>
</evidence>
<dbReference type="GO" id="GO:0004674">
    <property type="term" value="F:protein serine/threonine kinase activity"/>
    <property type="evidence" value="ECO:0007669"/>
    <property type="project" value="UniProtKB-KW"/>
</dbReference>
<dbReference type="RefSeq" id="XP_022473134.1">
    <property type="nucleotide sequence ID" value="XM_022620296.1"/>
</dbReference>
<evidence type="ECO:0000313" key="3">
    <source>
        <dbReference type="EMBL" id="OHE95973.1"/>
    </source>
</evidence>
<dbReference type="CDD" id="cd00180">
    <property type="entry name" value="PKc"/>
    <property type="match status" value="1"/>
</dbReference>